<dbReference type="Proteomes" id="UP000326924">
    <property type="component" value="Unassembled WGS sequence"/>
</dbReference>
<evidence type="ECO:0000313" key="3">
    <source>
        <dbReference type="EMBL" id="KAA8900826.1"/>
    </source>
</evidence>
<dbReference type="SUPFAM" id="SSF48065">
    <property type="entry name" value="DBL homology domain (DH-domain)"/>
    <property type="match status" value="1"/>
</dbReference>
<dbReference type="SUPFAM" id="SSF103657">
    <property type="entry name" value="BAR/IMD domain-like"/>
    <property type="match status" value="1"/>
</dbReference>
<dbReference type="CDD" id="cd00160">
    <property type="entry name" value="RhoGEF"/>
    <property type="match status" value="1"/>
</dbReference>
<dbReference type="GO" id="GO:0035556">
    <property type="term" value="P:intracellular signal transduction"/>
    <property type="evidence" value="ECO:0007669"/>
    <property type="project" value="InterPro"/>
</dbReference>
<feature type="compositionally biased region" description="Low complexity" evidence="1">
    <location>
        <begin position="17"/>
        <end position="40"/>
    </location>
</feature>
<feature type="compositionally biased region" description="Low complexity" evidence="1">
    <location>
        <begin position="1735"/>
        <end position="1748"/>
    </location>
</feature>
<feature type="compositionally biased region" description="Low complexity" evidence="1">
    <location>
        <begin position="902"/>
        <end position="917"/>
    </location>
</feature>
<dbReference type="Pfam" id="PF00621">
    <property type="entry name" value="RhoGEF"/>
    <property type="match status" value="1"/>
</dbReference>
<evidence type="ECO:0000256" key="1">
    <source>
        <dbReference type="SAM" id="MobiDB-lite"/>
    </source>
</evidence>
<dbReference type="GO" id="GO:0031991">
    <property type="term" value="P:regulation of actomyosin contractile ring contraction"/>
    <property type="evidence" value="ECO:0007669"/>
    <property type="project" value="TreeGrafter"/>
</dbReference>
<name>A0A5J5ESA4_9PEZI</name>
<sequence>MPTGDPVPSVSARGGQPSDTPSQTPTKPTPKTAITPKSAAITARTNYVSPYRQQPRSASSPVIKQNPGNPNAGNFKNIVTRFNKPEEKVPVPTNRIPADAANADVLRSKGSQTWKANGIDNGKTRAASKPRSSSAAAMRGTKQQPSRPASAAKGANSTAAGTRSAAGSRQSRPRRQSTSSTASDIPMNNRLLPPLQTSFSREKARGRGHRRSRSMEAPSPSAASMADNESDTSQSQSERRPLAHRRSRSDLGASVSPDFHIRIDPDLLRGQARDTPVSPHSVKPGASNVMTPTRNKPLSSSAQSKKKLISPPLASPHGTRHRSPQPSKSPQLNAYISAPPPKSSPNLRSSRGQRLPAVTNSATHASRQRLQPATKDLKGKGRVSLVEEGKRKEQKKKIPELGTIDFAARRARIQNAFTQSLKESNEKELTSAGSNSSIKEADSEDMKGMAHLRIEEEDEEEVEEGSGAGGDTDLDLLAEQIMAHIPAPVEHQEPVPNLAPTIEEKRNQVDIAFEEHHREQISIEHSQDQGEESRHEDEHYPLHLEEAQKHVEAPQDIARRSTIMPGAWNMDNDSEYLTEIVDSPVVECQPVIQPHQTEQASDLNDHQHHTPDPPVVVDQAPSSEEDPPPPKSTRFSQFFMPDQYPYTAKKRSTSSNRTSANAPIAVVVTPDSPNQPAPLLSQVSDMLRTNSVAWSTDSELGGDSPGLDLHARLNSIADQRAASTRFDPAASGEPKASTASPMVSSATSDDRCTIGSFYSRYDDHGNEIVGSYVGSIAGTPTESLRRHRDEPDGGDSTGVEAGATQDIEASEDDCTSLTSCGETPISANPPNAAYDLSTEAEDGWTTLSEFSGPDSDGDSPAIQKPESPTTPRQLIEEAESPPPTPPPKDVPPRPPQKDKPKSASPSSSSSLYSANPVSSFRSTLLPEIPTDPEPLGLAIQALPAHYDFRPSADRMSSYNSEHYYSRQSLDQRPSFESRSSMDQFSNRPSLDKYSPTSSVSDSRRSSNYNANGQRYSETPASSMAPTIERRSASIHSVEPKETPDTKRLKKRRHLLKELVDTESAFFRDMTVAEEIYKGSANACYAITPEDVKVLFGNTDAIVQFSKGFLEVLKLSVSSVYVMRRGPSGLQSSAASIANSVTSDDRLEEATDDERDRKTYVGEAFAEVMFKMEKVYADYCKNHSDAATRLQRLEAVPGIAIWLQECKACAEDLTNAWNLESLLIKPVQRVLKYPLLLKEILECTPPDHPDYAALQIATREMSFAAARINEVKRRKDMVEKIVGRKRNETDLRHGFAKGLSRRAEKLKQSVGLSDSVVDETYNKLFENYNMHCAQVEVIARDIEIYVQEIESHVEKFIQFTQSMKEFGTAIPTRHAHMETRWAIFDNTMKAVANTYLQEHKLRVKRHAIDPLITLLKLHESPQIIMTKRNNKAVDYARYKQILDRKDTPDKRTTELAEAYVALNETLIEELPKLFILTKKLVDAVLFNFIDLQAQWMNDWASKIKMSFMEMEMPLQLDELVNSFAGSFTYNESVLMKLSICNGSLNAIQFPNAANTMSPTGNIVTLDAFEKTFPRPRTADASNRDRDRAMSLTNQSPTTVANFDFSERRHSGGAPVSPPATGVPSMALPPLLGVNSRIRASSVANIPTRGQGSALSATHPSPQRSYSAAAPDNLSGSQQSFFQERSSMPRPSYTAGAPAPLTLSLKRTEAPSPSPPLPSAAFSSAMPMEDDRDRESSNPSSRAQSRSSNRSRQEPPRRTLTISSNDKAMFIAASLYEFKLPSPRREAGFPYLSYVQGEIFDVIGVKGEIWLARNQDDSSGEIGWIWCKHFTRLPEE</sequence>
<comment type="caution">
    <text evidence="3">The sequence shown here is derived from an EMBL/GenBank/DDBJ whole genome shotgun (WGS) entry which is preliminary data.</text>
</comment>
<dbReference type="Gene3D" id="1.20.900.10">
    <property type="entry name" value="Dbl homology (DH) domain"/>
    <property type="match status" value="1"/>
</dbReference>
<feature type="compositionally biased region" description="Polar residues" evidence="1">
    <location>
        <begin position="1672"/>
        <end position="1684"/>
    </location>
</feature>
<feature type="compositionally biased region" description="Polar residues" evidence="1">
    <location>
        <begin position="324"/>
        <end position="334"/>
    </location>
</feature>
<evidence type="ECO:0000259" key="2">
    <source>
        <dbReference type="PROSITE" id="PS50010"/>
    </source>
</evidence>
<accession>A0A5J5ESA4</accession>
<dbReference type="GO" id="GO:0005737">
    <property type="term" value="C:cytoplasm"/>
    <property type="evidence" value="ECO:0007669"/>
    <property type="project" value="TreeGrafter"/>
</dbReference>
<feature type="compositionally biased region" description="Low complexity" evidence="1">
    <location>
        <begin position="215"/>
        <end position="226"/>
    </location>
</feature>
<protein>
    <recommendedName>
        <fullName evidence="2">DH domain-containing protein</fullName>
    </recommendedName>
</protein>
<dbReference type="FunFam" id="1.20.900.10:FF:000053">
    <property type="entry name" value="Rho guanyl nucleotide exchange factor, putative"/>
    <property type="match status" value="1"/>
</dbReference>
<feature type="region of interest" description="Disordered" evidence="1">
    <location>
        <begin position="418"/>
        <end position="445"/>
    </location>
</feature>
<feature type="compositionally biased region" description="Basic and acidic residues" evidence="1">
    <location>
        <begin position="1027"/>
        <end position="1046"/>
    </location>
</feature>
<feature type="compositionally biased region" description="Polar residues" evidence="1">
    <location>
        <begin position="1007"/>
        <end position="1024"/>
    </location>
</feature>
<dbReference type="PROSITE" id="PS00741">
    <property type="entry name" value="DH_1"/>
    <property type="match status" value="1"/>
</dbReference>
<dbReference type="PANTHER" id="PTHR22834">
    <property type="entry name" value="NUCLEAR FUSION PROTEIN FUS2"/>
    <property type="match status" value="1"/>
</dbReference>
<feature type="domain" description="DH" evidence="2">
    <location>
        <begin position="1050"/>
        <end position="1270"/>
    </location>
</feature>
<feature type="compositionally biased region" description="Low complexity" evidence="1">
    <location>
        <begin position="125"/>
        <end position="139"/>
    </location>
</feature>
<dbReference type="PANTHER" id="PTHR22834:SF20">
    <property type="entry name" value="SH3 DOMAIN-CONTAINING PROTEIN"/>
    <property type="match status" value="1"/>
</dbReference>
<dbReference type="InterPro" id="IPR001331">
    <property type="entry name" value="GDS_CDC24_CS"/>
</dbReference>
<proteinExistence type="predicted"/>
<feature type="compositionally biased region" description="Polar residues" evidence="1">
    <location>
        <begin position="815"/>
        <end position="829"/>
    </location>
</feature>
<dbReference type="PROSITE" id="PS50010">
    <property type="entry name" value="DH_2"/>
    <property type="match status" value="1"/>
</dbReference>
<feature type="region of interest" description="Disordered" evidence="1">
    <location>
        <begin position="723"/>
        <end position="749"/>
    </location>
</feature>
<feature type="region of interest" description="Disordered" evidence="1">
    <location>
        <begin position="772"/>
        <end position="917"/>
    </location>
</feature>
<feature type="compositionally biased region" description="Polar residues" evidence="1">
    <location>
        <begin position="737"/>
        <end position="747"/>
    </location>
</feature>
<feature type="compositionally biased region" description="Low complexity" evidence="1">
    <location>
        <begin position="149"/>
        <end position="183"/>
    </location>
</feature>
<organism evidence="3 4">
    <name type="scientific">Sphaerosporella brunnea</name>
    <dbReference type="NCBI Taxonomy" id="1250544"/>
    <lineage>
        <taxon>Eukaryota</taxon>
        <taxon>Fungi</taxon>
        <taxon>Dikarya</taxon>
        <taxon>Ascomycota</taxon>
        <taxon>Pezizomycotina</taxon>
        <taxon>Pezizomycetes</taxon>
        <taxon>Pezizales</taxon>
        <taxon>Pyronemataceae</taxon>
        <taxon>Sphaerosporella</taxon>
    </lineage>
</organism>
<feature type="compositionally biased region" description="Polar residues" evidence="1">
    <location>
        <begin position="1589"/>
        <end position="1599"/>
    </location>
</feature>
<feature type="compositionally biased region" description="Polar residues" evidence="1">
    <location>
        <begin position="1645"/>
        <end position="1664"/>
    </location>
</feature>
<feature type="region of interest" description="Disordered" evidence="1">
    <location>
        <begin position="962"/>
        <end position="1047"/>
    </location>
</feature>
<feature type="compositionally biased region" description="Polar residues" evidence="1">
    <location>
        <begin position="344"/>
        <end position="371"/>
    </location>
</feature>
<dbReference type="GO" id="GO:0005085">
    <property type="term" value="F:guanyl-nucleotide exchange factor activity"/>
    <property type="evidence" value="ECO:0007669"/>
    <property type="project" value="InterPro"/>
</dbReference>
<dbReference type="InParanoid" id="A0A5J5ESA4"/>
<dbReference type="EMBL" id="VXIS01000149">
    <property type="protein sequence ID" value="KAA8900826.1"/>
    <property type="molecule type" value="Genomic_DNA"/>
</dbReference>
<gene>
    <name evidence="3" type="ORF">FN846DRAFT_909120</name>
</gene>
<feature type="region of interest" description="Disordered" evidence="1">
    <location>
        <begin position="596"/>
        <end position="658"/>
    </location>
</feature>
<feature type="region of interest" description="Disordered" evidence="1">
    <location>
        <begin position="1645"/>
        <end position="1757"/>
    </location>
</feature>
<keyword evidence="4" id="KW-1185">Reference proteome</keyword>
<evidence type="ECO:0000313" key="4">
    <source>
        <dbReference type="Proteomes" id="UP000326924"/>
    </source>
</evidence>
<dbReference type="InterPro" id="IPR027267">
    <property type="entry name" value="AH/BAR_dom_sf"/>
</dbReference>
<feature type="region of interest" description="Disordered" evidence="1">
    <location>
        <begin position="1572"/>
        <end position="1620"/>
    </location>
</feature>
<dbReference type="InterPro" id="IPR051492">
    <property type="entry name" value="Dynamin-Rho_GEF"/>
</dbReference>
<dbReference type="InterPro" id="IPR035899">
    <property type="entry name" value="DBL_dom_sf"/>
</dbReference>
<feature type="compositionally biased region" description="Polar residues" evidence="1">
    <location>
        <begin position="288"/>
        <end position="303"/>
    </location>
</feature>
<reference evidence="3 4" key="1">
    <citation type="submission" date="2019-09" db="EMBL/GenBank/DDBJ databases">
        <title>Draft genome of the ectomycorrhizal ascomycete Sphaerosporella brunnea.</title>
        <authorList>
            <consortium name="DOE Joint Genome Institute"/>
            <person name="Benucci G.M."/>
            <person name="Marozzi G."/>
            <person name="Antonielli L."/>
            <person name="Sanchez S."/>
            <person name="Marco P."/>
            <person name="Wang X."/>
            <person name="Falini L.B."/>
            <person name="Barry K."/>
            <person name="Haridas S."/>
            <person name="Lipzen A."/>
            <person name="Labutti K."/>
            <person name="Grigoriev I.V."/>
            <person name="Murat C."/>
            <person name="Martin F."/>
            <person name="Albertini E."/>
            <person name="Donnini D."/>
            <person name="Bonito G."/>
        </authorList>
    </citation>
    <scope>NUCLEOTIDE SEQUENCE [LARGE SCALE GENOMIC DNA]</scope>
    <source>
        <strain evidence="3 4">Sb_GMNB300</strain>
    </source>
</reference>
<feature type="compositionally biased region" description="Polar residues" evidence="1">
    <location>
        <begin position="962"/>
        <end position="988"/>
    </location>
</feature>
<feature type="compositionally biased region" description="Polar residues" evidence="1">
    <location>
        <begin position="43"/>
        <end position="74"/>
    </location>
</feature>
<dbReference type="CDD" id="cd07589">
    <property type="entry name" value="BAR_DNMBP"/>
    <property type="match status" value="1"/>
</dbReference>
<dbReference type="GO" id="GO:0032955">
    <property type="term" value="P:regulation of division septum assembly"/>
    <property type="evidence" value="ECO:0007669"/>
    <property type="project" value="TreeGrafter"/>
</dbReference>
<feature type="compositionally biased region" description="Pro residues" evidence="1">
    <location>
        <begin position="880"/>
        <end position="894"/>
    </location>
</feature>
<dbReference type="OrthoDB" id="10256089at2759"/>
<dbReference type="InterPro" id="IPR000219">
    <property type="entry name" value="DH_dom"/>
</dbReference>
<feature type="compositionally biased region" description="Basic and acidic residues" evidence="1">
    <location>
        <begin position="375"/>
        <end position="396"/>
    </location>
</feature>
<feature type="region of interest" description="Disordered" evidence="1">
    <location>
        <begin position="1"/>
        <end position="396"/>
    </location>
</feature>
<dbReference type="SMART" id="SM00325">
    <property type="entry name" value="RhoGEF"/>
    <property type="match status" value="1"/>
</dbReference>
<dbReference type="Gene3D" id="1.20.1270.60">
    <property type="entry name" value="Arfaptin homology (AH) domain/BAR domain"/>
    <property type="match status" value="1"/>
</dbReference>